<dbReference type="CDD" id="cd22579">
    <property type="entry name" value="MPEG1_P2"/>
    <property type="match status" value="1"/>
</dbReference>
<name>A0A9Q1CYM8_CONCO</name>
<organism evidence="2 3">
    <name type="scientific">Conger conger</name>
    <name type="common">Conger eel</name>
    <name type="synonym">Muraena conger</name>
    <dbReference type="NCBI Taxonomy" id="82655"/>
    <lineage>
        <taxon>Eukaryota</taxon>
        <taxon>Metazoa</taxon>
        <taxon>Chordata</taxon>
        <taxon>Craniata</taxon>
        <taxon>Vertebrata</taxon>
        <taxon>Euteleostomi</taxon>
        <taxon>Actinopterygii</taxon>
        <taxon>Neopterygii</taxon>
        <taxon>Teleostei</taxon>
        <taxon>Anguilliformes</taxon>
        <taxon>Congridae</taxon>
        <taxon>Conger</taxon>
    </lineage>
</organism>
<sequence length="531" mass="58723">MSTGRTSRIQKESYTSRTEVRNLLYSVKARPGFTLDPTFRSQVTEIADALENNETRLASFLSETLVLDYGTHVLTSVDAGASLMKEDYIHKSFVDKSDERSITVSASTSFFKMVEFGLDFKSTNNLKNAYDDNTTYSLMLTQGGIPYYPGITLKKWQESISNNLVAQDRSGLPLPFFLNRHTLPDMPDPTLLKLADAVSQAILRYYTINTHPGCTKPGSTNYNYQANVDDESCEGLTENLNLGGVFQQCTPLTPDRETQQMCQTLIQNNPQAGSMKCNPPYKQTRLRTEVKEEGQTQVQCKRKCRRCKLIFTCCENVCGNVYRVQRARVETFWCTSNSTSVLRTPGFLFGGLYGPELVNALTKSKRCPLGFIPYTLLSDGLKICLSSSYEVAARFSVPFGGLFSCEAGNPMAGGLSRCPAGFTQHSAGVSDGCELLFCVRSGTFSQGELPQIQLPPFTRRPLLRQNANERVTVVSEQGRAWVRQAGSQQWTRASAEEAQLIEEDTSSGAPVERGTPALLLAILLSALVAIL</sequence>
<evidence type="ECO:0000313" key="2">
    <source>
        <dbReference type="EMBL" id="KAJ8253750.1"/>
    </source>
</evidence>
<dbReference type="Pfam" id="PF01823">
    <property type="entry name" value="MACPF"/>
    <property type="match status" value="1"/>
</dbReference>
<reference evidence="2" key="1">
    <citation type="journal article" date="2023" name="Science">
        <title>Genome structures resolve the early diversification of teleost fishes.</title>
        <authorList>
            <person name="Parey E."/>
            <person name="Louis A."/>
            <person name="Montfort J."/>
            <person name="Bouchez O."/>
            <person name="Roques C."/>
            <person name="Iampietro C."/>
            <person name="Lluch J."/>
            <person name="Castinel A."/>
            <person name="Donnadieu C."/>
            <person name="Desvignes T."/>
            <person name="Floi Bucao C."/>
            <person name="Jouanno E."/>
            <person name="Wen M."/>
            <person name="Mejri S."/>
            <person name="Dirks R."/>
            <person name="Jansen H."/>
            <person name="Henkel C."/>
            <person name="Chen W.J."/>
            <person name="Zahm M."/>
            <person name="Cabau C."/>
            <person name="Klopp C."/>
            <person name="Thompson A.W."/>
            <person name="Robinson-Rechavi M."/>
            <person name="Braasch I."/>
            <person name="Lecointre G."/>
            <person name="Bobe J."/>
            <person name="Postlethwait J.H."/>
            <person name="Berthelot C."/>
            <person name="Roest Crollius H."/>
            <person name="Guiguen Y."/>
        </authorList>
    </citation>
    <scope>NUCLEOTIDE SEQUENCE</scope>
    <source>
        <strain evidence="2">Concon-B</strain>
    </source>
</reference>
<evidence type="ECO:0000259" key="1">
    <source>
        <dbReference type="PROSITE" id="PS51412"/>
    </source>
</evidence>
<feature type="domain" description="MACPF" evidence="1">
    <location>
        <begin position="1"/>
        <end position="209"/>
    </location>
</feature>
<protein>
    <recommendedName>
        <fullName evidence="1">MACPF domain-containing protein</fullName>
    </recommendedName>
</protein>
<dbReference type="AlphaFoldDB" id="A0A9Q1CYM8"/>
<dbReference type="PANTHER" id="PTHR31463">
    <property type="entry name" value="MACROPHAGE-EXPRESSED GENE 1 PROTEIN"/>
    <property type="match status" value="1"/>
</dbReference>
<dbReference type="GO" id="GO:0030670">
    <property type="term" value="C:phagocytic vesicle membrane"/>
    <property type="evidence" value="ECO:0007669"/>
    <property type="project" value="UniProtKB-SubCell"/>
</dbReference>
<evidence type="ECO:0000313" key="3">
    <source>
        <dbReference type="Proteomes" id="UP001152803"/>
    </source>
</evidence>
<dbReference type="Proteomes" id="UP001152803">
    <property type="component" value="Unassembled WGS sequence"/>
</dbReference>
<gene>
    <name evidence="2" type="ORF">COCON_G00203620</name>
</gene>
<dbReference type="PROSITE" id="PS51412">
    <property type="entry name" value="MACPF_2"/>
    <property type="match status" value="1"/>
</dbReference>
<accession>A0A9Q1CYM8</accession>
<comment type="caution">
    <text evidence="2">The sequence shown here is derived from an EMBL/GenBank/DDBJ whole genome shotgun (WGS) entry which is preliminary data.</text>
</comment>
<dbReference type="InterPro" id="IPR039707">
    <property type="entry name" value="MPEG1"/>
</dbReference>
<dbReference type="GO" id="GO:0002250">
    <property type="term" value="P:adaptive immune response"/>
    <property type="evidence" value="ECO:0007669"/>
    <property type="project" value="UniProtKB-KW"/>
</dbReference>
<dbReference type="SMART" id="SM00457">
    <property type="entry name" value="MACPF"/>
    <property type="match status" value="1"/>
</dbReference>
<dbReference type="OrthoDB" id="5950457at2759"/>
<dbReference type="PANTHER" id="PTHR31463:SF1">
    <property type="entry name" value="MACROPHAGE-EXPRESSED GENE 1 PROTEIN"/>
    <property type="match status" value="1"/>
</dbReference>
<dbReference type="EMBL" id="JAFJMO010000016">
    <property type="protein sequence ID" value="KAJ8253750.1"/>
    <property type="molecule type" value="Genomic_DNA"/>
</dbReference>
<proteinExistence type="predicted"/>
<keyword evidence="3" id="KW-1185">Reference proteome</keyword>
<dbReference type="GO" id="GO:0045087">
    <property type="term" value="P:innate immune response"/>
    <property type="evidence" value="ECO:0007669"/>
    <property type="project" value="UniProtKB-KW"/>
</dbReference>
<dbReference type="InterPro" id="IPR020864">
    <property type="entry name" value="MACPF"/>
</dbReference>